<dbReference type="GO" id="GO:0015031">
    <property type="term" value="P:protein transport"/>
    <property type="evidence" value="ECO:0007669"/>
    <property type="project" value="UniProtKB-KW"/>
</dbReference>
<dbReference type="NCBIfam" id="TIGR01352">
    <property type="entry name" value="tonB_Cterm"/>
    <property type="match status" value="1"/>
</dbReference>
<evidence type="ECO:0000313" key="14">
    <source>
        <dbReference type="Proteomes" id="UP000232196"/>
    </source>
</evidence>
<evidence type="ECO:0000256" key="10">
    <source>
        <dbReference type="SAM" id="MobiDB-lite"/>
    </source>
</evidence>
<dbReference type="InterPro" id="IPR051045">
    <property type="entry name" value="TonB-dependent_transducer"/>
</dbReference>
<evidence type="ECO:0000256" key="4">
    <source>
        <dbReference type="ARBA" id="ARBA00022475"/>
    </source>
</evidence>
<dbReference type="PANTHER" id="PTHR33446:SF2">
    <property type="entry name" value="PROTEIN TONB"/>
    <property type="match status" value="1"/>
</dbReference>
<evidence type="ECO:0000256" key="7">
    <source>
        <dbReference type="ARBA" id="ARBA00022927"/>
    </source>
</evidence>
<gene>
    <name evidence="13" type="ORF">CH357_14555</name>
</gene>
<dbReference type="PANTHER" id="PTHR33446">
    <property type="entry name" value="PROTEIN TONB-RELATED"/>
    <property type="match status" value="1"/>
</dbReference>
<dbReference type="EMBL" id="NPDN01000007">
    <property type="protein sequence ID" value="PJZ24799.1"/>
    <property type="molecule type" value="Genomic_DNA"/>
</dbReference>
<name>A0A2M9XB11_9LEPT</name>
<feature type="region of interest" description="Disordered" evidence="10">
    <location>
        <begin position="69"/>
        <end position="111"/>
    </location>
</feature>
<evidence type="ECO:0000256" key="3">
    <source>
        <dbReference type="ARBA" id="ARBA00022448"/>
    </source>
</evidence>
<sequence>MNPTLEKVKTDVIQKLKELSLWEICVYGSLAFHLFLFLTYYYITHKEKEFVDSEQLEMNVEVDIQDIPPELIGGETSPTHKDPNEWVEGSNEEGKDPDPNEIKENEISGEGTDKDGFLFAFYGDKAPTPIIDFSLRDYFPENARAQGISDAMIYLEVQVDEKGNLINAKVIKSSIRGYGFEEAAVKVIRLARWSPGYAKGRPTRMNHRVPVHFELDDN</sequence>
<dbReference type="OrthoDB" id="337644at2"/>
<keyword evidence="5" id="KW-0997">Cell inner membrane</keyword>
<dbReference type="AlphaFoldDB" id="A0A2M9XB11"/>
<keyword evidence="14" id="KW-1185">Reference proteome</keyword>
<reference evidence="13 14" key="1">
    <citation type="submission" date="2017-07" db="EMBL/GenBank/DDBJ databases">
        <title>Leptospira spp. isolated from tropical soils.</title>
        <authorList>
            <person name="Thibeaux R."/>
            <person name="Iraola G."/>
            <person name="Ferres I."/>
            <person name="Bierque E."/>
            <person name="Girault D."/>
            <person name="Soupe-Gilbert M.-E."/>
            <person name="Picardeau M."/>
            <person name="Goarant C."/>
        </authorList>
    </citation>
    <scope>NUCLEOTIDE SEQUENCE [LARGE SCALE GENOMIC DNA]</scope>
    <source>
        <strain evidence="13 14">MCA1-C-A1</strain>
    </source>
</reference>
<feature type="domain" description="TonB C-terminal" evidence="12">
    <location>
        <begin position="138"/>
        <end position="215"/>
    </location>
</feature>
<evidence type="ECO:0000259" key="12">
    <source>
        <dbReference type="Pfam" id="PF03544"/>
    </source>
</evidence>
<keyword evidence="6 11" id="KW-0812">Transmembrane</keyword>
<keyword evidence="3" id="KW-0813">Transport</keyword>
<dbReference type="InterPro" id="IPR037682">
    <property type="entry name" value="TonB_C"/>
</dbReference>
<dbReference type="SUPFAM" id="SSF74653">
    <property type="entry name" value="TolA/TonB C-terminal domain"/>
    <property type="match status" value="1"/>
</dbReference>
<evidence type="ECO:0000313" key="13">
    <source>
        <dbReference type="EMBL" id="PJZ24799.1"/>
    </source>
</evidence>
<dbReference type="Proteomes" id="UP000232196">
    <property type="component" value="Unassembled WGS sequence"/>
</dbReference>
<evidence type="ECO:0000256" key="11">
    <source>
        <dbReference type="SAM" id="Phobius"/>
    </source>
</evidence>
<dbReference type="GO" id="GO:0055085">
    <property type="term" value="P:transmembrane transport"/>
    <property type="evidence" value="ECO:0007669"/>
    <property type="project" value="InterPro"/>
</dbReference>
<keyword evidence="7" id="KW-0653">Protein transport</keyword>
<dbReference type="GO" id="GO:0098797">
    <property type="term" value="C:plasma membrane protein complex"/>
    <property type="evidence" value="ECO:0007669"/>
    <property type="project" value="TreeGrafter"/>
</dbReference>
<keyword evidence="8 11" id="KW-1133">Transmembrane helix</keyword>
<keyword evidence="9 11" id="KW-0472">Membrane</keyword>
<keyword evidence="4" id="KW-1003">Cell membrane</keyword>
<evidence type="ECO:0000256" key="1">
    <source>
        <dbReference type="ARBA" id="ARBA00004383"/>
    </source>
</evidence>
<accession>A0A2M9XB11</accession>
<comment type="caution">
    <text evidence="13">The sequence shown here is derived from an EMBL/GenBank/DDBJ whole genome shotgun (WGS) entry which is preliminary data.</text>
</comment>
<dbReference type="Gene3D" id="3.30.1150.10">
    <property type="match status" value="1"/>
</dbReference>
<evidence type="ECO:0000256" key="2">
    <source>
        <dbReference type="ARBA" id="ARBA00006555"/>
    </source>
</evidence>
<dbReference type="GO" id="GO:0031992">
    <property type="term" value="F:energy transducer activity"/>
    <property type="evidence" value="ECO:0007669"/>
    <property type="project" value="TreeGrafter"/>
</dbReference>
<proteinExistence type="inferred from homology"/>
<evidence type="ECO:0000256" key="9">
    <source>
        <dbReference type="ARBA" id="ARBA00023136"/>
    </source>
</evidence>
<evidence type="ECO:0000256" key="8">
    <source>
        <dbReference type="ARBA" id="ARBA00022989"/>
    </source>
</evidence>
<feature type="transmembrane region" description="Helical" evidence="11">
    <location>
        <begin position="21"/>
        <end position="43"/>
    </location>
</feature>
<evidence type="ECO:0000256" key="5">
    <source>
        <dbReference type="ARBA" id="ARBA00022519"/>
    </source>
</evidence>
<comment type="subcellular location">
    <subcellularLocation>
        <location evidence="1">Cell inner membrane</location>
        <topology evidence="1">Single-pass membrane protein</topology>
        <orientation evidence="1">Periplasmic side</orientation>
    </subcellularLocation>
</comment>
<evidence type="ECO:0000256" key="6">
    <source>
        <dbReference type="ARBA" id="ARBA00022692"/>
    </source>
</evidence>
<feature type="compositionally biased region" description="Basic and acidic residues" evidence="10">
    <location>
        <begin position="92"/>
        <end position="111"/>
    </location>
</feature>
<comment type="similarity">
    <text evidence="2">Belongs to the TonB family.</text>
</comment>
<dbReference type="InterPro" id="IPR006260">
    <property type="entry name" value="TonB/TolA_C"/>
</dbReference>
<dbReference type="RefSeq" id="WP_100707493.1">
    <property type="nucleotide sequence ID" value="NZ_NPDL01000006.1"/>
</dbReference>
<protein>
    <submittedName>
        <fullName evidence="13">Energy transducer TonB</fullName>
    </submittedName>
</protein>
<organism evidence="13 14">
    <name type="scientific">Leptospira hartskeerlii</name>
    <dbReference type="NCBI Taxonomy" id="2023177"/>
    <lineage>
        <taxon>Bacteria</taxon>
        <taxon>Pseudomonadati</taxon>
        <taxon>Spirochaetota</taxon>
        <taxon>Spirochaetia</taxon>
        <taxon>Leptospirales</taxon>
        <taxon>Leptospiraceae</taxon>
        <taxon>Leptospira</taxon>
    </lineage>
</organism>
<dbReference type="Pfam" id="PF03544">
    <property type="entry name" value="TonB_C"/>
    <property type="match status" value="1"/>
</dbReference>